<evidence type="ECO:0000313" key="1">
    <source>
        <dbReference type="EMBL" id="SFO03184.1"/>
    </source>
</evidence>
<dbReference type="AlphaFoldDB" id="A0A1I5DV92"/>
<accession>A0A1I5DV92</accession>
<evidence type="ECO:0000313" key="2">
    <source>
        <dbReference type="Proteomes" id="UP000199564"/>
    </source>
</evidence>
<dbReference type="STRING" id="226506.SAMN04488519_103164"/>
<name>A0A1I5DV92_9BACT</name>
<proteinExistence type="predicted"/>
<keyword evidence="2" id="KW-1185">Reference proteome</keyword>
<reference evidence="2" key="1">
    <citation type="submission" date="2016-10" db="EMBL/GenBank/DDBJ databases">
        <authorList>
            <person name="Varghese N."/>
            <person name="Submissions S."/>
        </authorList>
    </citation>
    <scope>NUCLEOTIDE SEQUENCE [LARGE SCALE GENOMIC DNA]</scope>
    <source>
        <strain evidence="2">DSM 15282</strain>
    </source>
</reference>
<gene>
    <name evidence="1" type="ORF">SAMN04488519_103164</name>
</gene>
<sequence>MKKLVIIVFGIFLCSCQTRIQKEIPIFQELDLKINQIDLDSILLDKEYFSGVGFFSIGSSQLFFVDQVFSSVIAYNGDGLYEGTFLGKGDGPDEQNNIHGFIPYGLKGNHVVLDNFELVVFDKNFQKNTSYPIEWDYSESYHDMVNNPKGSMLGLYEIDWKSRGNNSTFLMTNDDKEVFFPITMSHPTLNGYTSEQYYEEVAIFGRYNLSKRKVVEGFGKRSGEYLNHRFIPNFDFSYFTERENEILVSFAIDPLIHVYGLDGNLKYKFGVEGKNLKTNYPKTSTIDEALDNYKLDLEKAGFYQFVYFDESSKLTFRTYFPEGIGKGFSRVQIYQENKLIGDVKAPERFRVIGKIDDHFYADGIVDELNDRMGIYKFRLDIK</sequence>
<evidence type="ECO:0008006" key="3">
    <source>
        <dbReference type="Google" id="ProtNLM"/>
    </source>
</evidence>
<dbReference type="RefSeq" id="WP_245756371.1">
    <property type="nucleotide sequence ID" value="NZ_FOVW01000003.1"/>
</dbReference>
<dbReference type="PROSITE" id="PS51257">
    <property type="entry name" value="PROKAR_LIPOPROTEIN"/>
    <property type="match status" value="1"/>
</dbReference>
<dbReference type="Proteomes" id="UP000199564">
    <property type="component" value="Unassembled WGS sequence"/>
</dbReference>
<protein>
    <recommendedName>
        <fullName evidence="3">6-bladed beta-propeller protein</fullName>
    </recommendedName>
</protein>
<dbReference type="EMBL" id="FOVW01000003">
    <property type="protein sequence ID" value="SFO03184.1"/>
    <property type="molecule type" value="Genomic_DNA"/>
</dbReference>
<organism evidence="1 2">
    <name type="scientific">Algoriphagus ornithinivorans</name>
    <dbReference type="NCBI Taxonomy" id="226506"/>
    <lineage>
        <taxon>Bacteria</taxon>
        <taxon>Pseudomonadati</taxon>
        <taxon>Bacteroidota</taxon>
        <taxon>Cytophagia</taxon>
        <taxon>Cytophagales</taxon>
        <taxon>Cyclobacteriaceae</taxon>
        <taxon>Algoriphagus</taxon>
    </lineage>
</organism>